<accession>A0A9K3ENG4</accession>
<reference evidence="1" key="2">
    <citation type="submission" date="2020-06" db="EMBL/GenBank/DDBJ databases">
        <title>Helianthus annuus Genome sequencing and assembly Release 2.</title>
        <authorList>
            <person name="Gouzy J."/>
            <person name="Langlade N."/>
            <person name="Munos S."/>
        </authorList>
    </citation>
    <scope>NUCLEOTIDE SEQUENCE</scope>
    <source>
        <tissue evidence="1">Leaves</tissue>
    </source>
</reference>
<dbReference type="AlphaFoldDB" id="A0A9K3ENG4"/>
<dbReference type="Gramene" id="mRNA:HanXRQr2_Chr13g0616651">
    <property type="protein sequence ID" value="mRNA:HanXRQr2_Chr13g0616651"/>
    <property type="gene ID" value="HanXRQr2_Chr13g0616651"/>
</dbReference>
<comment type="caution">
    <text evidence="1">The sequence shown here is derived from an EMBL/GenBank/DDBJ whole genome shotgun (WGS) entry which is preliminary data.</text>
</comment>
<proteinExistence type="predicted"/>
<evidence type="ECO:0000313" key="1">
    <source>
        <dbReference type="EMBL" id="KAF5775851.1"/>
    </source>
</evidence>
<dbReference type="Proteomes" id="UP000215914">
    <property type="component" value="Unassembled WGS sequence"/>
</dbReference>
<reference evidence="1" key="1">
    <citation type="journal article" date="2017" name="Nature">
        <title>The sunflower genome provides insights into oil metabolism, flowering and Asterid evolution.</title>
        <authorList>
            <person name="Badouin H."/>
            <person name="Gouzy J."/>
            <person name="Grassa C.J."/>
            <person name="Murat F."/>
            <person name="Staton S.E."/>
            <person name="Cottret L."/>
            <person name="Lelandais-Briere C."/>
            <person name="Owens G.L."/>
            <person name="Carrere S."/>
            <person name="Mayjonade B."/>
            <person name="Legrand L."/>
            <person name="Gill N."/>
            <person name="Kane N.C."/>
            <person name="Bowers J.E."/>
            <person name="Hubner S."/>
            <person name="Bellec A."/>
            <person name="Berard A."/>
            <person name="Berges H."/>
            <person name="Blanchet N."/>
            <person name="Boniface M.C."/>
            <person name="Brunel D."/>
            <person name="Catrice O."/>
            <person name="Chaidir N."/>
            <person name="Claudel C."/>
            <person name="Donnadieu C."/>
            <person name="Faraut T."/>
            <person name="Fievet G."/>
            <person name="Helmstetter N."/>
            <person name="King M."/>
            <person name="Knapp S.J."/>
            <person name="Lai Z."/>
            <person name="Le Paslier M.C."/>
            <person name="Lippi Y."/>
            <person name="Lorenzon L."/>
            <person name="Mandel J.R."/>
            <person name="Marage G."/>
            <person name="Marchand G."/>
            <person name="Marquand E."/>
            <person name="Bret-Mestries E."/>
            <person name="Morien E."/>
            <person name="Nambeesan S."/>
            <person name="Nguyen T."/>
            <person name="Pegot-Espagnet P."/>
            <person name="Pouilly N."/>
            <person name="Raftis F."/>
            <person name="Sallet E."/>
            <person name="Schiex T."/>
            <person name="Thomas J."/>
            <person name="Vandecasteele C."/>
            <person name="Vares D."/>
            <person name="Vear F."/>
            <person name="Vautrin S."/>
            <person name="Crespi M."/>
            <person name="Mangin B."/>
            <person name="Burke J.M."/>
            <person name="Salse J."/>
            <person name="Munos S."/>
            <person name="Vincourt P."/>
            <person name="Rieseberg L.H."/>
            <person name="Langlade N.B."/>
        </authorList>
    </citation>
    <scope>NUCLEOTIDE SEQUENCE</scope>
    <source>
        <tissue evidence="1">Leaves</tissue>
    </source>
</reference>
<name>A0A9K3ENG4_HELAN</name>
<evidence type="ECO:0000313" key="2">
    <source>
        <dbReference type="Proteomes" id="UP000215914"/>
    </source>
</evidence>
<sequence length="86" mass="9703">MIGDVISITEMLYGICFTDRENRALSLDPEPPDPNPTLPATIRNINKSGSVFRLSGSLKQRSRHHATTADRLKLRQIKIIQQNMNT</sequence>
<keyword evidence="2" id="KW-1185">Reference proteome</keyword>
<gene>
    <name evidence="1" type="ORF">HanXRQr2_Chr13g0616651</name>
</gene>
<protein>
    <submittedName>
        <fullName evidence="1">Uncharacterized protein</fullName>
    </submittedName>
</protein>
<organism evidence="1 2">
    <name type="scientific">Helianthus annuus</name>
    <name type="common">Common sunflower</name>
    <dbReference type="NCBI Taxonomy" id="4232"/>
    <lineage>
        <taxon>Eukaryota</taxon>
        <taxon>Viridiplantae</taxon>
        <taxon>Streptophyta</taxon>
        <taxon>Embryophyta</taxon>
        <taxon>Tracheophyta</taxon>
        <taxon>Spermatophyta</taxon>
        <taxon>Magnoliopsida</taxon>
        <taxon>eudicotyledons</taxon>
        <taxon>Gunneridae</taxon>
        <taxon>Pentapetalae</taxon>
        <taxon>asterids</taxon>
        <taxon>campanulids</taxon>
        <taxon>Asterales</taxon>
        <taxon>Asteraceae</taxon>
        <taxon>Asteroideae</taxon>
        <taxon>Heliantheae alliance</taxon>
        <taxon>Heliantheae</taxon>
        <taxon>Helianthus</taxon>
    </lineage>
</organism>
<dbReference type="EMBL" id="MNCJ02000328">
    <property type="protein sequence ID" value="KAF5775851.1"/>
    <property type="molecule type" value="Genomic_DNA"/>
</dbReference>